<accession>A0A2Z2NTJ7</accession>
<sequence length="85" mass="9246">MIVREQSQIAVQPAPTPSVPTETSVTSGFHQMTPSLLFNPVLDVSQQPPAKAGRLWLRLKPDRSAIRPILALSNNSEVVVRLGGF</sequence>
<keyword evidence="3" id="KW-1185">Reference proteome</keyword>
<organism evidence="2 3">
    <name type="scientific">Granulosicoccus antarcticus IMCC3135</name>
    <dbReference type="NCBI Taxonomy" id="1192854"/>
    <lineage>
        <taxon>Bacteria</taxon>
        <taxon>Pseudomonadati</taxon>
        <taxon>Pseudomonadota</taxon>
        <taxon>Gammaproteobacteria</taxon>
        <taxon>Chromatiales</taxon>
        <taxon>Granulosicoccaceae</taxon>
        <taxon>Granulosicoccus</taxon>
    </lineage>
</organism>
<dbReference type="EMBL" id="CP018632">
    <property type="protein sequence ID" value="ASJ74639.1"/>
    <property type="molecule type" value="Genomic_DNA"/>
</dbReference>
<evidence type="ECO:0000313" key="2">
    <source>
        <dbReference type="EMBL" id="ASJ74639.1"/>
    </source>
</evidence>
<protein>
    <submittedName>
        <fullName evidence="2">Uncharacterized protein</fullName>
    </submittedName>
</protein>
<dbReference type="AlphaFoldDB" id="A0A2Z2NTJ7"/>
<evidence type="ECO:0000256" key="1">
    <source>
        <dbReference type="SAM" id="MobiDB-lite"/>
    </source>
</evidence>
<dbReference type="Proteomes" id="UP000250079">
    <property type="component" value="Chromosome"/>
</dbReference>
<feature type="compositionally biased region" description="Polar residues" evidence="1">
    <location>
        <begin position="1"/>
        <end position="10"/>
    </location>
</feature>
<name>A0A2Z2NTJ7_9GAMM</name>
<proteinExistence type="predicted"/>
<reference evidence="2 3" key="1">
    <citation type="submission" date="2016-12" db="EMBL/GenBank/DDBJ databases">
        <authorList>
            <person name="Song W.-J."/>
            <person name="Kurnit D.M."/>
        </authorList>
    </citation>
    <scope>NUCLEOTIDE SEQUENCE [LARGE SCALE GENOMIC DNA]</scope>
    <source>
        <strain evidence="2 3">IMCC3135</strain>
    </source>
</reference>
<dbReference type="KEGG" id="gai:IMCC3135_22845"/>
<gene>
    <name evidence="2" type="ORF">IMCC3135_22845</name>
</gene>
<feature type="region of interest" description="Disordered" evidence="1">
    <location>
        <begin position="1"/>
        <end position="27"/>
    </location>
</feature>
<evidence type="ECO:0000313" key="3">
    <source>
        <dbReference type="Proteomes" id="UP000250079"/>
    </source>
</evidence>